<protein>
    <submittedName>
        <fullName evidence="2">Uncharacterized protein</fullName>
    </submittedName>
</protein>
<keyword evidence="1" id="KW-0472">Membrane</keyword>
<gene>
    <name evidence="2" type="ORF">F6S87_05230</name>
</gene>
<feature type="transmembrane region" description="Helical" evidence="1">
    <location>
        <begin position="64"/>
        <end position="81"/>
    </location>
</feature>
<reference evidence="2 3" key="1">
    <citation type="submission" date="2019-09" db="EMBL/GenBank/DDBJ databases">
        <title>Phylogenetic characterization of a novel taxon of the genus Bifidobacterium: Bifidobacterium choloepi sp. nov.</title>
        <authorList>
            <person name="Modesto M."/>
            <person name="Satti M."/>
        </authorList>
    </citation>
    <scope>NUCLEOTIDE SEQUENCE [LARGE SCALE GENOMIC DNA]</scope>
    <source>
        <strain evidence="2 3">BRDM6</strain>
    </source>
</reference>
<sequence>MSATEWTVTVIVVLAGLVAGLAMGALPLRSHKMTEQQNKFQQLAGIAAVGVVVVLIMLDFQVAGWAIIAALLVGGLVANIPPVHRLLLAHFPELRPAEEASPLKRVRKK</sequence>
<keyword evidence="3" id="KW-1185">Reference proteome</keyword>
<accession>A0A6I5NF91</accession>
<dbReference type="Proteomes" id="UP000469292">
    <property type="component" value="Unassembled WGS sequence"/>
</dbReference>
<organism evidence="2 3">
    <name type="scientific">Bifidobacterium choloepi</name>
    <dbReference type="NCBI Taxonomy" id="2614131"/>
    <lineage>
        <taxon>Bacteria</taxon>
        <taxon>Bacillati</taxon>
        <taxon>Actinomycetota</taxon>
        <taxon>Actinomycetes</taxon>
        <taxon>Bifidobacteriales</taxon>
        <taxon>Bifidobacteriaceae</taxon>
        <taxon>Bifidobacterium</taxon>
    </lineage>
</organism>
<feature type="transmembrane region" description="Helical" evidence="1">
    <location>
        <begin position="40"/>
        <end position="58"/>
    </location>
</feature>
<name>A0A6I5NF91_9BIFI</name>
<evidence type="ECO:0000313" key="2">
    <source>
        <dbReference type="EMBL" id="NEG70004.1"/>
    </source>
</evidence>
<evidence type="ECO:0000256" key="1">
    <source>
        <dbReference type="SAM" id="Phobius"/>
    </source>
</evidence>
<keyword evidence="1" id="KW-0812">Transmembrane</keyword>
<evidence type="ECO:0000313" key="3">
    <source>
        <dbReference type="Proteomes" id="UP000469292"/>
    </source>
</evidence>
<dbReference type="AlphaFoldDB" id="A0A6I5NF91"/>
<feature type="transmembrane region" description="Helical" evidence="1">
    <location>
        <begin position="6"/>
        <end position="28"/>
    </location>
</feature>
<comment type="caution">
    <text evidence="2">The sequence shown here is derived from an EMBL/GenBank/DDBJ whole genome shotgun (WGS) entry which is preliminary data.</text>
</comment>
<dbReference type="RefSeq" id="WP_163227495.1">
    <property type="nucleotide sequence ID" value="NZ_VYSG01000001.1"/>
</dbReference>
<keyword evidence="1" id="KW-1133">Transmembrane helix</keyword>
<dbReference type="EMBL" id="VYSG01000001">
    <property type="protein sequence ID" value="NEG70004.1"/>
    <property type="molecule type" value="Genomic_DNA"/>
</dbReference>
<proteinExistence type="predicted"/>